<feature type="region of interest" description="Disordered" evidence="1">
    <location>
        <begin position="16"/>
        <end position="43"/>
    </location>
</feature>
<name>A0ABN8HQA9_9NEOP</name>
<sequence>MKEVRHLKVSFRRHTFPGDARDGIKSDEGRANKNPETTTPGLLKEGKLRINPETAPGTCGRTGTTRNDSSFLWILSGRKERVVWALGKPACHKVVCPRRSSIRGEDTSPTCDSGGKQHGEWQLLVISSHK</sequence>
<keyword evidence="3" id="KW-1185">Reference proteome</keyword>
<reference evidence="2" key="1">
    <citation type="submission" date="2022-03" db="EMBL/GenBank/DDBJ databases">
        <authorList>
            <person name="Martin H S."/>
        </authorList>
    </citation>
    <scope>NUCLEOTIDE SEQUENCE</scope>
</reference>
<accession>A0ABN8HQA9</accession>
<evidence type="ECO:0000256" key="1">
    <source>
        <dbReference type="SAM" id="MobiDB-lite"/>
    </source>
</evidence>
<protein>
    <submittedName>
        <fullName evidence="2">Uncharacterized protein</fullName>
    </submittedName>
</protein>
<gene>
    <name evidence="2" type="ORF">IPOD504_LOCUS932</name>
</gene>
<feature type="compositionally biased region" description="Basic and acidic residues" evidence="1">
    <location>
        <begin position="19"/>
        <end position="33"/>
    </location>
</feature>
<evidence type="ECO:0000313" key="2">
    <source>
        <dbReference type="EMBL" id="CAH2036914.1"/>
    </source>
</evidence>
<organism evidence="2 3">
    <name type="scientific">Iphiclides podalirius</name>
    <name type="common">scarce swallowtail</name>
    <dbReference type="NCBI Taxonomy" id="110791"/>
    <lineage>
        <taxon>Eukaryota</taxon>
        <taxon>Metazoa</taxon>
        <taxon>Ecdysozoa</taxon>
        <taxon>Arthropoda</taxon>
        <taxon>Hexapoda</taxon>
        <taxon>Insecta</taxon>
        <taxon>Pterygota</taxon>
        <taxon>Neoptera</taxon>
        <taxon>Endopterygota</taxon>
        <taxon>Lepidoptera</taxon>
        <taxon>Glossata</taxon>
        <taxon>Ditrysia</taxon>
        <taxon>Papilionoidea</taxon>
        <taxon>Papilionidae</taxon>
        <taxon>Papilioninae</taxon>
        <taxon>Iphiclides</taxon>
    </lineage>
</organism>
<evidence type="ECO:0000313" key="3">
    <source>
        <dbReference type="Proteomes" id="UP000837857"/>
    </source>
</evidence>
<proteinExistence type="predicted"/>
<feature type="non-terminal residue" evidence="2">
    <location>
        <position position="1"/>
    </location>
</feature>
<dbReference type="EMBL" id="OW152822">
    <property type="protein sequence ID" value="CAH2036914.1"/>
    <property type="molecule type" value="Genomic_DNA"/>
</dbReference>
<dbReference type="Proteomes" id="UP000837857">
    <property type="component" value="Chromosome 10"/>
</dbReference>